<dbReference type="InterPro" id="IPR036412">
    <property type="entry name" value="HAD-like_sf"/>
</dbReference>
<dbReference type="EMBL" id="CAKOGP040000347">
    <property type="protein sequence ID" value="CAJ1934633.1"/>
    <property type="molecule type" value="Genomic_DNA"/>
</dbReference>
<accession>A0AAD2CM65</accession>
<dbReference type="InterPro" id="IPR023214">
    <property type="entry name" value="HAD_sf"/>
</dbReference>
<name>A0AAD2CM65_9STRA</name>
<organism evidence="1 2">
    <name type="scientific">Cylindrotheca closterium</name>
    <dbReference type="NCBI Taxonomy" id="2856"/>
    <lineage>
        <taxon>Eukaryota</taxon>
        <taxon>Sar</taxon>
        <taxon>Stramenopiles</taxon>
        <taxon>Ochrophyta</taxon>
        <taxon>Bacillariophyta</taxon>
        <taxon>Bacillariophyceae</taxon>
        <taxon>Bacillariophycidae</taxon>
        <taxon>Bacillariales</taxon>
        <taxon>Bacillariaceae</taxon>
        <taxon>Cylindrotheca</taxon>
    </lineage>
</organism>
<keyword evidence="2" id="KW-1185">Reference proteome</keyword>
<evidence type="ECO:0000313" key="2">
    <source>
        <dbReference type="Proteomes" id="UP001295423"/>
    </source>
</evidence>
<reference evidence="1" key="1">
    <citation type="submission" date="2023-08" db="EMBL/GenBank/DDBJ databases">
        <authorList>
            <person name="Audoor S."/>
            <person name="Bilcke G."/>
        </authorList>
    </citation>
    <scope>NUCLEOTIDE SEQUENCE</scope>
</reference>
<proteinExistence type="predicted"/>
<evidence type="ECO:0000313" key="1">
    <source>
        <dbReference type="EMBL" id="CAJ1934633.1"/>
    </source>
</evidence>
<sequence>MAADALSVSASTVNCQNWFVVDFDGTCSINDTTPMLPRLAALCAKELAGEPSPSMTLEERQSKFSELEQEYFALYLKAKSECQPPPATDKNESNNKETVISSLAQALDRLDQVSNIVTAKVSTSGCLKELQADLEHTDFVLGVVRKYDEVKVGIRPHCGSILRQILHHHHRQEEEGNNKWGLAVLSVNWCPSLIAASLRPEIEQYSMPIIWSNRVDSKTGRVELSIPGALAKQEKIASLRSESLSSSSSSPRGLIVYVGDSSTDLLAILEADVGILFGGSSSAIALAQQYGVTVKPLSERNGWMGNDITKTASEPIIWTAGCWSEVEALMKGDDASTWFR</sequence>
<dbReference type="PANTHER" id="PTHR28181:SF1">
    <property type="entry name" value="COLD TOLERANCE PROTEIN 1"/>
    <property type="match status" value="1"/>
</dbReference>
<dbReference type="Gene3D" id="3.40.50.1000">
    <property type="entry name" value="HAD superfamily/HAD-like"/>
    <property type="match status" value="1"/>
</dbReference>
<protein>
    <submittedName>
        <fullName evidence="1">Uncharacterized protein</fullName>
    </submittedName>
</protein>
<gene>
    <name evidence="1" type="ORF">CYCCA115_LOCUS3974</name>
</gene>
<comment type="caution">
    <text evidence="1">The sequence shown here is derived from an EMBL/GenBank/DDBJ whole genome shotgun (WGS) entry which is preliminary data.</text>
</comment>
<dbReference type="InterPro" id="IPR050849">
    <property type="entry name" value="HAD-like_hydrolase_phosphatase"/>
</dbReference>
<dbReference type="AlphaFoldDB" id="A0AAD2CM65"/>
<dbReference type="Proteomes" id="UP001295423">
    <property type="component" value="Unassembled WGS sequence"/>
</dbReference>
<dbReference type="SUPFAM" id="SSF56784">
    <property type="entry name" value="HAD-like"/>
    <property type="match status" value="1"/>
</dbReference>
<dbReference type="PANTHER" id="PTHR28181">
    <property type="entry name" value="UPF0655 PROTEIN YCR015C"/>
    <property type="match status" value="1"/>
</dbReference>